<feature type="non-terminal residue" evidence="2">
    <location>
        <position position="1"/>
    </location>
</feature>
<name>A0A0K2UAK7_LEPSM</name>
<dbReference type="AlphaFoldDB" id="A0A0K2UAK7"/>
<keyword evidence="1" id="KW-0732">Signal</keyword>
<feature type="chain" id="PRO_5005488518" evidence="1">
    <location>
        <begin position="18"/>
        <end position="60"/>
    </location>
</feature>
<sequence length="60" mass="7136">ECCFLLLLFLLIHGVLNPGISLTSIISPHWIKVYYYSYWNNYYISLNEEHQNIICDITQI</sequence>
<evidence type="ECO:0000313" key="2">
    <source>
        <dbReference type="EMBL" id="CDW35273.1"/>
    </source>
</evidence>
<organism evidence="2">
    <name type="scientific">Lepeophtheirus salmonis</name>
    <name type="common">Salmon louse</name>
    <name type="synonym">Caligus salmonis</name>
    <dbReference type="NCBI Taxonomy" id="72036"/>
    <lineage>
        <taxon>Eukaryota</taxon>
        <taxon>Metazoa</taxon>
        <taxon>Ecdysozoa</taxon>
        <taxon>Arthropoda</taxon>
        <taxon>Crustacea</taxon>
        <taxon>Multicrustacea</taxon>
        <taxon>Hexanauplia</taxon>
        <taxon>Copepoda</taxon>
        <taxon>Siphonostomatoida</taxon>
        <taxon>Caligidae</taxon>
        <taxon>Lepeophtheirus</taxon>
    </lineage>
</organism>
<reference evidence="2" key="1">
    <citation type="submission" date="2014-05" db="EMBL/GenBank/DDBJ databases">
        <authorList>
            <person name="Chronopoulou M."/>
        </authorList>
    </citation>
    <scope>NUCLEOTIDE SEQUENCE</scope>
    <source>
        <tissue evidence="2">Whole organism</tissue>
    </source>
</reference>
<proteinExistence type="predicted"/>
<dbReference type="EMBL" id="HACA01017912">
    <property type="protein sequence ID" value="CDW35273.1"/>
    <property type="molecule type" value="Transcribed_RNA"/>
</dbReference>
<protein>
    <submittedName>
        <fullName evidence="2">Uncharacterized protein</fullName>
    </submittedName>
</protein>
<evidence type="ECO:0000256" key="1">
    <source>
        <dbReference type="SAM" id="SignalP"/>
    </source>
</evidence>
<accession>A0A0K2UAK7</accession>
<feature type="signal peptide" evidence="1">
    <location>
        <begin position="1"/>
        <end position="17"/>
    </location>
</feature>